<dbReference type="NCBIfam" id="NF003724">
    <property type="entry name" value="PRK05329.2-3"/>
    <property type="match status" value="1"/>
</dbReference>
<evidence type="ECO:0000256" key="1">
    <source>
        <dbReference type="ARBA" id="ARBA00022630"/>
    </source>
</evidence>
<comment type="caution">
    <text evidence="5">The sequence shown here is derived from an EMBL/GenBank/DDBJ whole genome shotgun (WGS) entry which is preliminary data.</text>
</comment>
<dbReference type="Pfam" id="PF00890">
    <property type="entry name" value="FAD_binding_2"/>
    <property type="match status" value="1"/>
</dbReference>
<dbReference type="InterPro" id="IPR009158">
    <property type="entry name" value="G3P_DH_GlpB_su"/>
</dbReference>
<evidence type="ECO:0000313" key="6">
    <source>
        <dbReference type="Proteomes" id="UP001243212"/>
    </source>
</evidence>
<evidence type="ECO:0000259" key="4">
    <source>
        <dbReference type="Pfam" id="PF00890"/>
    </source>
</evidence>
<dbReference type="EMBL" id="JAUSQX010000001">
    <property type="protein sequence ID" value="MDP9806658.1"/>
    <property type="molecule type" value="Genomic_DNA"/>
</dbReference>
<dbReference type="Gene3D" id="3.50.50.60">
    <property type="entry name" value="FAD/NAD(P)-binding domain"/>
    <property type="match status" value="1"/>
</dbReference>
<evidence type="ECO:0000256" key="2">
    <source>
        <dbReference type="ARBA" id="ARBA00022643"/>
    </source>
</evidence>
<dbReference type="EC" id="1.1.5.3" evidence="5"/>
<gene>
    <name evidence="5" type="ORF">J2S70_001240</name>
</gene>
<keyword evidence="3 5" id="KW-0560">Oxidoreductase</keyword>
<dbReference type="InterPro" id="IPR036188">
    <property type="entry name" value="FAD/NAD-bd_sf"/>
</dbReference>
<keyword evidence="1" id="KW-0285">Flavoprotein</keyword>
<proteinExistence type="predicted"/>
<evidence type="ECO:0000256" key="3">
    <source>
        <dbReference type="ARBA" id="ARBA00023002"/>
    </source>
</evidence>
<evidence type="ECO:0000313" key="5">
    <source>
        <dbReference type="EMBL" id="MDP9806658.1"/>
    </source>
</evidence>
<reference evidence="5 6" key="1">
    <citation type="submission" date="2023-07" db="EMBL/GenBank/DDBJ databases">
        <title>Sequencing the genomes of 1000 actinobacteria strains.</title>
        <authorList>
            <person name="Klenk H.-P."/>
        </authorList>
    </citation>
    <scope>NUCLEOTIDE SEQUENCE [LARGE SCALE GENOMIC DNA]</scope>
    <source>
        <strain evidence="5 6">DSM 17163</strain>
    </source>
</reference>
<dbReference type="GO" id="GO:0004368">
    <property type="term" value="F:glycerol-3-phosphate dehydrogenase (quinone) activity"/>
    <property type="evidence" value="ECO:0007669"/>
    <property type="project" value="UniProtKB-EC"/>
</dbReference>
<dbReference type="NCBIfam" id="TIGR03378">
    <property type="entry name" value="glycerol3P_GlpB"/>
    <property type="match status" value="1"/>
</dbReference>
<keyword evidence="6" id="KW-1185">Reference proteome</keyword>
<dbReference type="RefSeq" id="WP_307682870.1">
    <property type="nucleotide sequence ID" value="NZ_JAUSQX010000001.1"/>
</dbReference>
<feature type="domain" description="FAD-dependent oxidoreductase 2 FAD-binding" evidence="4">
    <location>
        <begin position="3"/>
        <end position="404"/>
    </location>
</feature>
<name>A0ABT9NIL0_9ACTO</name>
<dbReference type="PIRSF" id="PIRSF000141">
    <property type="entry name" value="Anaerobic_G3P_dh"/>
    <property type="match status" value="1"/>
</dbReference>
<dbReference type="Proteomes" id="UP001243212">
    <property type="component" value="Unassembled WGS sequence"/>
</dbReference>
<organism evidence="5 6">
    <name type="scientific">Trueperella bonasi</name>
    <dbReference type="NCBI Taxonomy" id="312286"/>
    <lineage>
        <taxon>Bacteria</taxon>
        <taxon>Bacillati</taxon>
        <taxon>Actinomycetota</taxon>
        <taxon>Actinomycetes</taxon>
        <taxon>Actinomycetales</taxon>
        <taxon>Actinomycetaceae</taxon>
        <taxon>Trueperella</taxon>
    </lineage>
</organism>
<sequence length="420" mass="44412">MRIIVIGAGLAGLASALMLREDGHDVDIVTRGIGGLGLSSGTLDVYGWHSDGQPIKEPYAAIDQLVKEQPEHPYATIGADAVREGVDWLCERTGLFTQNSGTNVLIPTAIGAVRPTACVQNTMLPALVEDGKKYLVAGIKQFRDFPAQLIADNIARTPLAQVEARAVTIDVQARRPEADSTGTTFARALDGTAGLDGPGTRDAIVEALRSEMREGETVLLPAILGFSTDAYNEIAEELGAPVAEIPVPPPSIPGRRINDALTEETRKKRVDISLNAQVVGFEADGSRVSALKVQRAGRITTEKVDAVVYAGGGLESGTIERDSYGHIGERIFDLPLIFMDPEDEDARTVTGAVVVDGKDIFGCGVKVDAQMLPLAEGKPVYDNLHCVGSLLGGARPWTEKSGEGIALGSAVAATRALKKN</sequence>
<keyword evidence="2" id="KW-0288">FMN</keyword>
<dbReference type="SUPFAM" id="SSF51905">
    <property type="entry name" value="FAD/NAD(P)-binding domain"/>
    <property type="match status" value="1"/>
</dbReference>
<accession>A0ABT9NIL0</accession>
<protein>
    <submittedName>
        <fullName evidence="5">Glycerol-3-phosphate dehydrogenase subunit B</fullName>
        <ecNumber evidence="5">1.1.5.3</ecNumber>
    </submittedName>
</protein>
<dbReference type="InterPro" id="IPR003953">
    <property type="entry name" value="FAD-dep_OxRdtase_2_FAD-bd"/>
</dbReference>